<reference evidence="1" key="1">
    <citation type="submission" date="2018-02" db="EMBL/GenBank/DDBJ databases">
        <title>Rhizophora mucronata_Transcriptome.</title>
        <authorList>
            <person name="Meera S.P."/>
            <person name="Sreeshan A."/>
            <person name="Augustine A."/>
        </authorList>
    </citation>
    <scope>NUCLEOTIDE SEQUENCE</scope>
    <source>
        <tissue evidence="1">Leaf</tissue>
    </source>
</reference>
<proteinExistence type="predicted"/>
<organism evidence="1">
    <name type="scientific">Rhizophora mucronata</name>
    <name type="common">Asiatic mangrove</name>
    <dbReference type="NCBI Taxonomy" id="61149"/>
    <lineage>
        <taxon>Eukaryota</taxon>
        <taxon>Viridiplantae</taxon>
        <taxon>Streptophyta</taxon>
        <taxon>Embryophyta</taxon>
        <taxon>Tracheophyta</taxon>
        <taxon>Spermatophyta</taxon>
        <taxon>Magnoliopsida</taxon>
        <taxon>eudicotyledons</taxon>
        <taxon>Gunneridae</taxon>
        <taxon>Pentapetalae</taxon>
        <taxon>rosids</taxon>
        <taxon>fabids</taxon>
        <taxon>Malpighiales</taxon>
        <taxon>Rhizophoraceae</taxon>
        <taxon>Rhizophora</taxon>
    </lineage>
</organism>
<evidence type="ECO:0000313" key="1">
    <source>
        <dbReference type="EMBL" id="MBX62193.1"/>
    </source>
</evidence>
<dbReference type="EMBL" id="GGEC01081709">
    <property type="protein sequence ID" value="MBX62193.1"/>
    <property type="molecule type" value="Transcribed_RNA"/>
</dbReference>
<protein>
    <submittedName>
        <fullName evidence="1">Uncharacterized protein</fullName>
    </submittedName>
</protein>
<dbReference type="AlphaFoldDB" id="A0A2P2Q5E9"/>
<accession>A0A2P2Q5E9</accession>
<name>A0A2P2Q5E9_RHIMU</name>
<sequence length="40" mass="4977">MLKNCKFKILKTTQQWSHRTVYETCNDRKSLQYLICFFFI</sequence>